<keyword evidence="3 6" id="KW-0812">Transmembrane</keyword>
<dbReference type="EMBL" id="LFIV01000097">
    <property type="protein sequence ID" value="KZL70033.1"/>
    <property type="molecule type" value="Genomic_DNA"/>
</dbReference>
<evidence type="ECO:0000313" key="7">
    <source>
        <dbReference type="EMBL" id="KZL70033.1"/>
    </source>
</evidence>
<feature type="transmembrane region" description="Helical" evidence="6">
    <location>
        <begin position="193"/>
        <end position="215"/>
    </location>
</feature>
<proteinExistence type="inferred from homology"/>
<accession>A0A166S0E7</accession>
<feature type="transmembrane region" description="Helical" evidence="6">
    <location>
        <begin position="138"/>
        <end position="159"/>
    </location>
</feature>
<dbReference type="InterPro" id="IPR000109">
    <property type="entry name" value="POT_fam"/>
</dbReference>
<feature type="transmembrane region" description="Helical" evidence="6">
    <location>
        <begin position="110"/>
        <end position="132"/>
    </location>
</feature>
<dbReference type="PANTHER" id="PTHR11654">
    <property type="entry name" value="OLIGOPEPTIDE TRANSPORTER-RELATED"/>
    <property type="match status" value="1"/>
</dbReference>
<dbReference type="AlphaFoldDB" id="A0A166S0E7"/>
<dbReference type="Gene3D" id="1.20.1250.20">
    <property type="entry name" value="MFS general substrate transporter like domains"/>
    <property type="match status" value="1"/>
</dbReference>
<feature type="transmembrane region" description="Helical" evidence="6">
    <location>
        <begin position="492"/>
        <end position="513"/>
    </location>
</feature>
<dbReference type="Pfam" id="PF00854">
    <property type="entry name" value="PTR2"/>
    <property type="match status" value="1"/>
</dbReference>
<evidence type="ECO:0000256" key="5">
    <source>
        <dbReference type="ARBA" id="ARBA00023136"/>
    </source>
</evidence>
<dbReference type="GO" id="GO:0022857">
    <property type="term" value="F:transmembrane transporter activity"/>
    <property type="evidence" value="ECO:0007669"/>
    <property type="project" value="InterPro"/>
</dbReference>
<dbReference type="Proteomes" id="UP000076552">
    <property type="component" value="Unassembled WGS sequence"/>
</dbReference>
<evidence type="ECO:0000256" key="3">
    <source>
        <dbReference type="ARBA" id="ARBA00022692"/>
    </source>
</evidence>
<keyword evidence="8" id="KW-1185">Reference proteome</keyword>
<reference evidence="7 8" key="1">
    <citation type="submission" date="2015-06" db="EMBL/GenBank/DDBJ databases">
        <title>Survival trade-offs in plant roots during colonization by closely related pathogenic and mutualistic fungi.</title>
        <authorList>
            <person name="Hacquard S."/>
            <person name="Kracher B."/>
            <person name="Hiruma K."/>
            <person name="Weinman A."/>
            <person name="Muench P."/>
            <person name="Garrido Oter R."/>
            <person name="Ver Loren van Themaat E."/>
            <person name="Dallerey J.-F."/>
            <person name="Damm U."/>
            <person name="Henrissat B."/>
            <person name="Lespinet O."/>
            <person name="Thon M."/>
            <person name="Kemen E."/>
            <person name="McHardy A.C."/>
            <person name="Schulze-Lefert P."/>
            <person name="O'Connell R.J."/>
        </authorList>
    </citation>
    <scope>NUCLEOTIDE SEQUENCE [LARGE SCALE GENOMIC DNA]</scope>
    <source>
        <strain evidence="7 8">0861</strain>
    </source>
</reference>
<feature type="transmembrane region" description="Helical" evidence="6">
    <location>
        <begin position="221"/>
        <end position="242"/>
    </location>
</feature>
<feature type="transmembrane region" description="Helical" evidence="6">
    <location>
        <begin position="431"/>
        <end position="451"/>
    </location>
</feature>
<protein>
    <submittedName>
        <fullName evidence="7">Oligopeptide transporter</fullName>
    </submittedName>
</protein>
<sequence length="527" mass="57342">MNSPTREHERREATDEECQNLPHVADSVPSVVWVALMIGAVERFTFYAVTAPWQNYIQNARDSIAVPGALGLGQASATNISSAFYFFTYLIPLPFAIVSDAWLGRYTTLYISLALSLCGNVVLFATSIPSVTGNSVKIIGLAFSMVLLGLGTGGVKATISPFIGDQYPVSAPQVLVTRTGKRVVTDRAMTLQYIYSIFFWVTNIAGLSVVAATYLEKQVGFWAAYLLPLCSIWITVPLLLIWQKSFVKIPPQGNVLPQAARVILYSVQNRFRLDSAEPAFQAEKYGRTVQWDNLFVSEIRRGLKACKVMACFVPFHLCMNQMATNLISQAGQMRLGGFPNDTVRVLNPIACILLGPAVQKVLYPTLQRVGVVLGPISRMTLAFAVMSAAMAFAAGVQKLIYTRGPCYAHPLSCPGSQGGIIPNAVSIWVQAPLYFILAFAEILGFTTLYQYSYSEAPKNMRSLVQALGQLSSGVGSALGMAVSPLSVDPLVLYLYAGLAVLMIMSAFAFALAFKKYDEVHEQQTGPA</sequence>
<comment type="caution">
    <text evidence="7">The sequence shown here is derived from an EMBL/GenBank/DDBJ whole genome shotgun (WGS) entry which is preliminary data.</text>
</comment>
<gene>
    <name evidence="7" type="ORF">CT0861_09286</name>
</gene>
<evidence type="ECO:0000256" key="4">
    <source>
        <dbReference type="ARBA" id="ARBA00022989"/>
    </source>
</evidence>
<dbReference type="GO" id="GO:0016020">
    <property type="term" value="C:membrane"/>
    <property type="evidence" value="ECO:0007669"/>
    <property type="project" value="UniProtKB-SubCell"/>
</dbReference>
<organism evidence="7 8">
    <name type="scientific">Colletotrichum tofieldiae</name>
    <dbReference type="NCBI Taxonomy" id="708197"/>
    <lineage>
        <taxon>Eukaryota</taxon>
        <taxon>Fungi</taxon>
        <taxon>Dikarya</taxon>
        <taxon>Ascomycota</taxon>
        <taxon>Pezizomycotina</taxon>
        <taxon>Sordariomycetes</taxon>
        <taxon>Hypocreomycetidae</taxon>
        <taxon>Glomerellales</taxon>
        <taxon>Glomerellaceae</taxon>
        <taxon>Colletotrichum</taxon>
        <taxon>Colletotrichum spaethianum species complex</taxon>
    </lineage>
</organism>
<evidence type="ECO:0000256" key="2">
    <source>
        <dbReference type="ARBA" id="ARBA00005982"/>
    </source>
</evidence>
<dbReference type="InterPro" id="IPR036259">
    <property type="entry name" value="MFS_trans_sf"/>
</dbReference>
<evidence type="ECO:0000256" key="1">
    <source>
        <dbReference type="ARBA" id="ARBA00004141"/>
    </source>
</evidence>
<name>A0A166S0E7_9PEZI</name>
<keyword evidence="5 6" id="KW-0472">Membrane</keyword>
<feature type="transmembrane region" description="Helical" evidence="6">
    <location>
        <begin position="83"/>
        <end position="103"/>
    </location>
</feature>
<feature type="transmembrane region" description="Helical" evidence="6">
    <location>
        <begin position="463"/>
        <end position="486"/>
    </location>
</feature>
<comment type="subcellular location">
    <subcellularLocation>
        <location evidence="1">Membrane</location>
        <topology evidence="1">Multi-pass membrane protein</topology>
    </subcellularLocation>
</comment>
<evidence type="ECO:0000256" key="6">
    <source>
        <dbReference type="SAM" id="Phobius"/>
    </source>
</evidence>
<comment type="similarity">
    <text evidence="2">Belongs to the major facilitator superfamily. Proton-dependent oligopeptide transporter (POT/PTR) (TC 2.A.17) family.</text>
</comment>
<evidence type="ECO:0000313" key="8">
    <source>
        <dbReference type="Proteomes" id="UP000076552"/>
    </source>
</evidence>
<dbReference type="SUPFAM" id="SSF103473">
    <property type="entry name" value="MFS general substrate transporter"/>
    <property type="match status" value="1"/>
</dbReference>
<keyword evidence="4 6" id="KW-1133">Transmembrane helix</keyword>